<feature type="non-terminal residue" evidence="1">
    <location>
        <position position="135"/>
    </location>
</feature>
<accession>A0ABN8INQ7</accession>
<evidence type="ECO:0000313" key="1">
    <source>
        <dbReference type="EMBL" id="CAH2060928.1"/>
    </source>
</evidence>
<dbReference type="EMBL" id="OW152839">
    <property type="protein sequence ID" value="CAH2060928.1"/>
    <property type="molecule type" value="Genomic_DNA"/>
</dbReference>
<gene>
    <name evidence="1" type="ORF">IPOD504_LOCUS11238</name>
</gene>
<dbReference type="Proteomes" id="UP000837857">
    <property type="component" value="Chromosome 27"/>
</dbReference>
<name>A0ABN8INQ7_9NEOP</name>
<sequence length="135" mass="15128">MTTVSSDLRCRQELWAWTSVQKKSPKPVLNVATVRSRPAFSPRPRLAVAAVFSHTFKPRVITYLVPVGAHETPGVLLSATVTPKTRKRSAHIETLIWRRFALQREKRKGQKALAPIAIRPQLSHASAAEQHSTFL</sequence>
<reference evidence="1" key="1">
    <citation type="submission" date="2022-03" db="EMBL/GenBank/DDBJ databases">
        <authorList>
            <person name="Martin H S."/>
        </authorList>
    </citation>
    <scope>NUCLEOTIDE SEQUENCE</scope>
</reference>
<keyword evidence="2" id="KW-1185">Reference proteome</keyword>
<evidence type="ECO:0000313" key="2">
    <source>
        <dbReference type="Proteomes" id="UP000837857"/>
    </source>
</evidence>
<proteinExistence type="predicted"/>
<organism evidence="1 2">
    <name type="scientific">Iphiclides podalirius</name>
    <name type="common">scarce swallowtail</name>
    <dbReference type="NCBI Taxonomy" id="110791"/>
    <lineage>
        <taxon>Eukaryota</taxon>
        <taxon>Metazoa</taxon>
        <taxon>Ecdysozoa</taxon>
        <taxon>Arthropoda</taxon>
        <taxon>Hexapoda</taxon>
        <taxon>Insecta</taxon>
        <taxon>Pterygota</taxon>
        <taxon>Neoptera</taxon>
        <taxon>Endopterygota</taxon>
        <taxon>Lepidoptera</taxon>
        <taxon>Glossata</taxon>
        <taxon>Ditrysia</taxon>
        <taxon>Papilionoidea</taxon>
        <taxon>Papilionidae</taxon>
        <taxon>Papilioninae</taxon>
        <taxon>Iphiclides</taxon>
    </lineage>
</organism>
<protein>
    <submittedName>
        <fullName evidence="1">Uncharacterized protein</fullName>
    </submittedName>
</protein>